<keyword evidence="1" id="KW-0732">Signal</keyword>
<dbReference type="EMBL" id="SACT01000002">
    <property type="protein sequence ID" value="RVT52696.1"/>
    <property type="molecule type" value="Genomic_DNA"/>
</dbReference>
<feature type="chain" id="PRO_5019428939" description="DUF560 domain-containing protein" evidence="1">
    <location>
        <begin position="29"/>
        <end position="407"/>
    </location>
</feature>
<dbReference type="AlphaFoldDB" id="A0A437JYF1"/>
<dbReference type="OrthoDB" id="9153755at2"/>
<feature type="signal peptide" evidence="1">
    <location>
        <begin position="1"/>
        <end position="28"/>
    </location>
</feature>
<gene>
    <name evidence="2" type="ORF">ENE75_09780</name>
</gene>
<keyword evidence="3" id="KW-1185">Reference proteome</keyword>
<accession>A0A437JYF1</accession>
<evidence type="ECO:0000313" key="3">
    <source>
        <dbReference type="Proteomes" id="UP000288178"/>
    </source>
</evidence>
<organism evidence="2 3">
    <name type="scientific">Rubrivivax albus</name>
    <dbReference type="NCBI Taxonomy" id="2499835"/>
    <lineage>
        <taxon>Bacteria</taxon>
        <taxon>Pseudomonadati</taxon>
        <taxon>Pseudomonadota</taxon>
        <taxon>Betaproteobacteria</taxon>
        <taxon>Burkholderiales</taxon>
        <taxon>Sphaerotilaceae</taxon>
        <taxon>Rubrivivax</taxon>
    </lineage>
</organism>
<dbReference type="RefSeq" id="WP_128198068.1">
    <property type="nucleotide sequence ID" value="NZ_SACT01000002.1"/>
</dbReference>
<sequence length="407" mass="44374">MTPPSSTHRRCRLLAVCLAGGLAAPAVADTAPAPEVDTGPRWALTLSVGLGDDDNLSLLPVAPVRGRYLLAYPSLTATWAGGGYTTTLQARAEWLRHDGHPEFDRTNSELGAGGVAALGEHAATAWRVVLQDWHDPVGTGALARPDDEPDHFVAGAGGVVFRVDAIDAPARLEAELNASRKRYQNHRAVTVAGDLSTRGLVLRAARPAPPGAVQGSVELRSLVADYDYRPLALSHEDHRLLFGVQIEPEPGSAAPWALKLQAGWQRLGFARLRPTRTGFAWEGQGQWAPRPATALELGGRRQVGVLAGDLADAVGERTLRLSWTERWGDAWSSTLAVADTRLDYRYGGFADGEPRIEHVRAADLELRRRLDERRSWVASASTLRRDSGDPALRYQRRVLRLMLEMQW</sequence>
<comment type="caution">
    <text evidence="2">The sequence shown here is derived from an EMBL/GenBank/DDBJ whole genome shotgun (WGS) entry which is preliminary data.</text>
</comment>
<evidence type="ECO:0008006" key="4">
    <source>
        <dbReference type="Google" id="ProtNLM"/>
    </source>
</evidence>
<dbReference type="Proteomes" id="UP000288178">
    <property type="component" value="Unassembled WGS sequence"/>
</dbReference>
<evidence type="ECO:0000256" key="1">
    <source>
        <dbReference type="SAM" id="SignalP"/>
    </source>
</evidence>
<protein>
    <recommendedName>
        <fullName evidence="4">DUF560 domain-containing protein</fullName>
    </recommendedName>
</protein>
<name>A0A437JYF1_9BURK</name>
<proteinExistence type="predicted"/>
<evidence type="ECO:0000313" key="2">
    <source>
        <dbReference type="EMBL" id="RVT52696.1"/>
    </source>
</evidence>
<reference evidence="2 3" key="1">
    <citation type="submission" date="2019-01" db="EMBL/GenBank/DDBJ databases">
        <authorList>
            <person name="Chen W.-M."/>
        </authorList>
    </citation>
    <scope>NUCLEOTIDE SEQUENCE [LARGE SCALE GENOMIC DNA]</scope>
    <source>
        <strain evidence="2 3">ICH-3</strain>
    </source>
</reference>